<organism evidence="1 2">
    <name type="scientific">Conidiobolus coronatus (strain ATCC 28846 / CBS 209.66 / NRRL 28638)</name>
    <name type="common">Delacroixia coronata</name>
    <dbReference type="NCBI Taxonomy" id="796925"/>
    <lineage>
        <taxon>Eukaryota</taxon>
        <taxon>Fungi</taxon>
        <taxon>Fungi incertae sedis</taxon>
        <taxon>Zoopagomycota</taxon>
        <taxon>Entomophthoromycotina</taxon>
        <taxon>Entomophthoromycetes</taxon>
        <taxon>Entomophthorales</taxon>
        <taxon>Ancylistaceae</taxon>
        <taxon>Conidiobolus</taxon>
    </lineage>
</organism>
<name>A0A137P529_CONC2</name>
<evidence type="ECO:0000313" key="1">
    <source>
        <dbReference type="EMBL" id="KXN70117.1"/>
    </source>
</evidence>
<gene>
    <name evidence="1" type="ORF">CONCODRAFT_7355</name>
</gene>
<proteinExistence type="predicted"/>
<evidence type="ECO:0000313" key="2">
    <source>
        <dbReference type="Proteomes" id="UP000070444"/>
    </source>
</evidence>
<dbReference type="Proteomes" id="UP000070444">
    <property type="component" value="Unassembled WGS sequence"/>
</dbReference>
<accession>A0A137P529</accession>
<keyword evidence="2" id="KW-1185">Reference proteome</keyword>
<reference evidence="1 2" key="1">
    <citation type="journal article" date="2015" name="Genome Biol. Evol.">
        <title>Phylogenomic analyses indicate that early fungi evolved digesting cell walls of algal ancestors of land plants.</title>
        <authorList>
            <person name="Chang Y."/>
            <person name="Wang S."/>
            <person name="Sekimoto S."/>
            <person name="Aerts A.L."/>
            <person name="Choi C."/>
            <person name="Clum A."/>
            <person name="LaButti K.M."/>
            <person name="Lindquist E.A."/>
            <person name="Yee Ngan C."/>
            <person name="Ohm R.A."/>
            <person name="Salamov A.A."/>
            <person name="Grigoriev I.V."/>
            <person name="Spatafora J.W."/>
            <person name="Berbee M.L."/>
        </authorList>
    </citation>
    <scope>NUCLEOTIDE SEQUENCE [LARGE SCALE GENOMIC DNA]</scope>
    <source>
        <strain evidence="1 2">NRRL 28638</strain>
    </source>
</reference>
<sequence length="208" mass="23686">MEEYYQKGVDLDLDCGLLEKEDELRELRPISRNVTFTEVRLYHYYRLNGIIRVIGRCKTIRVIRMWVKLSKASVEESLSLCLWNAFLSSDHFLEEDIGKTSNIDRSNNLLENGDKGGTIAVENEDTPVYGPQLYCIAYKLDGVEHMQYNDFRMQSSTEYPKPIPTLTLLSSPTSSTQLTISQTSFAPIPTKIQVLSELSNCIGKCLTT</sequence>
<dbReference type="AlphaFoldDB" id="A0A137P529"/>
<dbReference type="EMBL" id="KQ964512">
    <property type="protein sequence ID" value="KXN70117.1"/>
    <property type="molecule type" value="Genomic_DNA"/>
</dbReference>
<protein>
    <submittedName>
        <fullName evidence="1">Uncharacterized protein</fullName>
    </submittedName>
</protein>